<feature type="domain" description="Reverse transcriptase" evidence="1">
    <location>
        <begin position="196"/>
        <end position="426"/>
    </location>
</feature>
<protein>
    <submittedName>
        <fullName evidence="2">RNA-directed DNA polymerase from transposon x-element-like protein-related</fullName>
    </submittedName>
</protein>
<proteinExistence type="predicted"/>
<dbReference type="PROSITE" id="PS50878">
    <property type="entry name" value="RT_POL"/>
    <property type="match status" value="1"/>
</dbReference>
<dbReference type="Gene3D" id="3.60.10.10">
    <property type="entry name" value="Endonuclease/exonuclease/phosphatase"/>
    <property type="match status" value="1"/>
</dbReference>
<dbReference type="Pfam" id="PF00078">
    <property type="entry name" value="RVT_1"/>
    <property type="match status" value="1"/>
</dbReference>
<dbReference type="Gene3D" id="3.30.70.270">
    <property type="match status" value="1"/>
</dbReference>
<name>A0ABQ8ZAD0_9EUKA</name>
<dbReference type="Pfam" id="PF03372">
    <property type="entry name" value="Exo_endo_phos"/>
    <property type="match status" value="1"/>
</dbReference>
<sequence>MLKYDQNKVPKFISRGYTPLIESEIYLKIATFNVGGLGKDIKTEAMEMFLYQNNIDIALIQETRKSSSVYLRKYRAITKKKYGPKGNKGGLAILFKPFLKLFITEKLIDHEDIMGINLNDLSIVNCYGRQRDPEGKIDFPEIFKNKLKNICANWKTPKILIAGDFNLNSRKKEDKKYQENYSKFIETLQRIFQNWIKNPETNNLKYIKERDLLFLHKKGDEGITLNYRPISINNALTRIFLKLVYKRIEQSWEHITPAQFGFRKQFDTRIAVKNFLKKFEEEKKKRKSGHTWAVTIDLAKCFDSVPHRLIVETAPKFIKDPLIREFIKQYYAGDGTGVYQGDPLSPIIFAYISHFILQKIQPHAIHTQMYADDLILIMEGISKTKIDEQLKSNIYPIIERYGLTVNDTKTEKVTALKEIKYLGIWLNKKEHIKKNLLKAKDNYQKYIYIYANGTLSNALKIQLFKAVILPQVLYGLDIFNLTQTDYNKIDTWVNKRLKKIIKIQRGTPTDILKWETRTEPTSHMILSRKANFIKKLKLLKLDHLTEDLQLDVIDGIDWENMGKKEIKQKLHKTHIKSIQDKVDSSKEEENWKLKRYLKISQFPENFREKQPYLNWRSSTTLFKLKSFCNGLNRYTYKWEKGVDSKICPCCKKKVDDVDHFIWECKKYERARRDWKQKTKKIKKFDYSQFHI</sequence>
<accession>A0ABQ8ZAD0</accession>
<dbReference type="SUPFAM" id="SSF56672">
    <property type="entry name" value="DNA/RNA polymerases"/>
    <property type="match status" value="1"/>
</dbReference>
<comment type="caution">
    <text evidence="2">The sequence shown here is derived from an EMBL/GenBank/DDBJ whole genome shotgun (WGS) entry which is preliminary data.</text>
</comment>
<dbReference type="Gene3D" id="3.10.10.10">
    <property type="entry name" value="HIV Type 1 Reverse Transcriptase, subunit A, domain 1"/>
    <property type="match status" value="1"/>
</dbReference>
<dbReference type="PANTHER" id="PTHR19446">
    <property type="entry name" value="REVERSE TRANSCRIPTASES"/>
    <property type="match status" value="1"/>
</dbReference>
<dbReference type="InterPro" id="IPR000477">
    <property type="entry name" value="RT_dom"/>
</dbReference>
<keyword evidence="3" id="KW-1185">Reference proteome</keyword>
<dbReference type="InterPro" id="IPR043128">
    <property type="entry name" value="Rev_trsase/Diguanyl_cyclase"/>
</dbReference>
<dbReference type="Proteomes" id="UP001150062">
    <property type="component" value="Unassembled WGS sequence"/>
</dbReference>
<dbReference type="CDD" id="cd01650">
    <property type="entry name" value="RT_nLTR_like"/>
    <property type="match status" value="1"/>
</dbReference>
<gene>
    <name evidence="2" type="ORF">M0813_13271</name>
</gene>
<dbReference type="InterPro" id="IPR043502">
    <property type="entry name" value="DNA/RNA_pol_sf"/>
</dbReference>
<dbReference type="InterPro" id="IPR005135">
    <property type="entry name" value="Endo/exonuclease/phosphatase"/>
</dbReference>
<organism evidence="2 3">
    <name type="scientific">Anaeramoeba flamelloides</name>
    <dbReference type="NCBI Taxonomy" id="1746091"/>
    <lineage>
        <taxon>Eukaryota</taxon>
        <taxon>Metamonada</taxon>
        <taxon>Anaeramoebidae</taxon>
        <taxon>Anaeramoeba</taxon>
    </lineage>
</organism>
<reference evidence="2" key="1">
    <citation type="submission" date="2022-08" db="EMBL/GenBank/DDBJ databases">
        <title>Novel sulfate-reducing endosymbionts in the free-living metamonad Anaeramoeba.</title>
        <authorList>
            <person name="Jerlstrom-Hultqvist J."/>
            <person name="Cepicka I."/>
            <person name="Gallot-Lavallee L."/>
            <person name="Salas-Leiva D."/>
            <person name="Curtis B.A."/>
            <person name="Zahonova K."/>
            <person name="Pipaliya S."/>
            <person name="Dacks J."/>
            <person name="Roger A.J."/>
        </authorList>
    </citation>
    <scope>NUCLEOTIDE SEQUENCE</scope>
    <source>
        <strain evidence="2">Schooner1</strain>
    </source>
</reference>
<evidence type="ECO:0000313" key="3">
    <source>
        <dbReference type="Proteomes" id="UP001150062"/>
    </source>
</evidence>
<dbReference type="InterPro" id="IPR036691">
    <property type="entry name" value="Endo/exonu/phosph_ase_sf"/>
</dbReference>
<dbReference type="EMBL" id="JAOAOG010000028">
    <property type="protein sequence ID" value="KAJ6253853.1"/>
    <property type="molecule type" value="Genomic_DNA"/>
</dbReference>
<evidence type="ECO:0000313" key="2">
    <source>
        <dbReference type="EMBL" id="KAJ6253853.1"/>
    </source>
</evidence>
<evidence type="ECO:0000259" key="1">
    <source>
        <dbReference type="PROSITE" id="PS50878"/>
    </source>
</evidence>
<dbReference type="SUPFAM" id="SSF56219">
    <property type="entry name" value="DNase I-like"/>
    <property type="match status" value="1"/>
</dbReference>